<name>A0A345SRQ7_9ACTN</name>
<dbReference type="AlphaFoldDB" id="A0A345SRQ7"/>
<dbReference type="Proteomes" id="UP000249340">
    <property type="component" value="Chromosome"/>
</dbReference>
<protein>
    <recommendedName>
        <fullName evidence="3">PknH-like extracellular domain-containing protein</fullName>
    </recommendedName>
</protein>
<accession>A0A345SRQ7</accession>
<dbReference type="OrthoDB" id="3851145at2"/>
<evidence type="ECO:0000313" key="2">
    <source>
        <dbReference type="Proteomes" id="UP000249340"/>
    </source>
</evidence>
<evidence type="ECO:0008006" key="3">
    <source>
        <dbReference type="Google" id="ProtNLM"/>
    </source>
</evidence>
<reference evidence="2" key="1">
    <citation type="submission" date="2018-07" db="EMBL/GenBank/DDBJ databases">
        <title>Streptacidiphilus bronchialis DSM 106435 chromosome.</title>
        <authorList>
            <person name="Batra D."/>
            <person name="Gulvik C.A."/>
        </authorList>
    </citation>
    <scope>NUCLEOTIDE SEQUENCE [LARGE SCALE GENOMIC DNA]</scope>
    <source>
        <strain evidence="2">DSM 106435</strain>
    </source>
</reference>
<evidence type="ECO:0000313" key="1">
    <source>
        <dbReference type="EMBL" id="AXI76412.1"/>
    </source>
</evidence>
<keyword evidence="2" id="KW-1185">Reference proteome</keyword>
<organism evidence="1 2">
    <name type="scientific">Peterkaempfera bronchialis</name>
    <dbReference type="NCBI Taxonomy" id="2126346"/>
    <lineage>
        <taxon>Bacteria</taxon>
        <taxon>Bacillati</taxon>
        <taxon>Actinomycetota</taxon>
        <taxon>Actinomycetes</taxon>
        <taxon>Kitasatosporales</taxon>
        <taxon>Streptomycetaceae</taxon>
        <taxon>Peterkaempfera</taxon>
    </lineage>
</organism>
<proteinExistence type="predicted"/>
<gene>
    <name evidence="1" type="ORF">C7M71_001885</name>
</gene>
<dbReference type="EMBL" id="CP031264">
    <property type="protein sequence ID" value="AXI76412.1"/>
    <property type="molecule type" value="Genomic_DNA"/>
</dbReference>
<dbReference type="KEGG" id="stri:C7M71_001885"/>
<sequence>MVVVGLGTALWVDHSDGGGLLGGSQDAAGAGLSAGPDPASTASADPDAFGVEHYFPATDAVDEGAVQARRSTSRQGADCGEVLQGKAASKLGKLGCTGYVGATYTRADGEVLTTVTVLRFKDDGTARKAATALNGAAASSDVTFALPDDPAQDGAEAPVPPAPDALFTRVAAVRGYVTVTSSAFRDGHKPGVLDQDQLAEATRAVAYTAGAQFMWL</sequence>